<organism evidence="2 3">
    <name type="scientific">Methanocella arvoryzae (strain DSM 22066 / NBRC 105507 / MRE50)</name>
    <dbReference type="NCBI Taxonomy" id="351160"/>
    <lineage>
        <taxon>Archaea</taxon>
        <taxon>Methanobacteriati</taxon>
        <taxon>Methanobacteriota</taxon>
        <taxon>Stenosarchaea group</taxon>
        <taxon>Methanomicrobia</taxon>
        <taxon>Methanocellales</taxon>
        <taxon>Methanocellaceae</taxon>
        <taxon>Methanocella</taxon>
    </lineage>
</organism>
<dbReference type="STRING" id="351160.RCIX1596"/>
<dbReference type="EMBL" id="AM114193">
    <property type="protein sequence ID" value="CAJ36842.1"/>
    <property type="molecule type" value="Genomic_DNA"/>
</dbReference>
<sequence length="257" mass="27776">MPGCHAVVFISHGVQTVAQPVFRRPQPEVLPVNAVKILLAATIIAAMTLCSGCIFCCGLDSQLSKYKKSVTEITLPDSPSIGGKQYHLGETDTQLSRAEVKAGIIDVLGELAYPRSDIETATDQAIDTAGIYEYKYFNYTGSSKAETFGVYVAKAGSPFTVMTGFESLRQLLDSSLWFINNPSYNWGGVNNITYAGSSTVGDGSEKYRADVFGQGSYTVVARYSNLYVLAYSFESFEVAEEAARMAIKEIDTVTAGP</sequence>
<feature type="transmembrane region" description="Helical" evidence="1">
    <location>
        <begin position="37"/>
        <end position="59"/>
    </location>
</feature>
<dbReference type="PATRIC" id="fig|351160.9.peg.1436"/>
<dbReference type="KEGG" id="rci:RCIX1596"/>
<keyword evidence="1" id="KW-1133">Transmembrane helix</keyword>
<evidence type="ECO:0000256" key="1">
    <source>
        <dbReference type="SAM" id="Phobius"/>
    </source>
</evidence>
<reference evidence="2 3" key="1">
    <citation type="journal article" date="2006" name="Science">
        <title>Genome of rice cluster I archaea -- the key methane producers in the rice rhizosphere.</title>
        <authorList>
            <person name="Erkel C."/>
            <person name="Kube M."/>
            <person name="Reinhardt R."/>
            <person name="Liesack W."/>
        </authorList>
    </citation>
    <scope>NUCLEOTIDE SEQUENCE [LARGE SCALE GENOMIC DNA]</scope>
    <source>
        <strain evidence="3">DSM 22066 / NBRC 105507 / MRE50</strain>
    </source>
</reference>
<dbReference type="Proteomes" id="UP000000663">
    <property type="component" value="Chromosome"/>
</dbReference>
<keyword evidence="1" id="KW-0812">Transmembrane</keyword>
<dbReference type="eggNOG" id="arCOG12576">
    <property type="taxonomic scope" value="Archaea"/>
</dbReference>
<dbReference type="AlphaFoldDB" id="Q0W451"/>
<keyword evidence="3" id="KW-1185">Reference proteome</keyword>
<name>Q0W451_METAR</name>
<evidence type="ECO:0000313" key="2">
    <source>
        <dbReference type="EMBL" id="CAJ36842.1"/>
    </source>
</evidence>
<evidence type="ECO:0000313" key="3">
    <source>
        <dbReference type="Proteomes" id="UP000000663"/>
    </source>
</evidence>
<protein>
    <submittedName>
        <fullName evidence="2">Uncharacterized protein</fullName>
    </submittedName>
</protein>
<keyword evidence="1" id="KW-0472">Membrane</keyword>
<accession>Q0W451</accession>
<gene>
    <name evidence="2" type="ORF">RCIX1596</name>
</gene>
<proteinExistence type="predicted"/>